<evidence type="ECO:0000256" key="1">
    <source>
        <dbReference type="ARBA" id="ARBA00007587"/>
    </source>
</evidence>
<dbReference type="InterPro" id="IPR020633">
    <property type="entry name" value="Thymidine_kinase_CS"/>
</dbReference>
<dbReference type="SUPFAM" id="SSF57716">
    <property type="entry name" value="Glucocorticoid receptor-like (DNA-binding domain)"/>
    <property type="match status" value="1"/>
</dbReference>
<keyword evidence="4 11" id="KW-0237">DNA synthesis</keyword>
<dbReference type="Gene3D" id="3.40.50.300">
    <property type="entry name" value="P-loop containing nucleotide triphosphate hydrolases"/>
    <property type="match status" value="1"/>
</dbReference>
<dbReference type="GO" id="GO:0071897">
    <property type="term" value="P:DNA biosynthetic process"/>
    <property type="evidence" value="ECO:0007669"/>
    <property type="project" value="UniProtKB-KW"/>
</dbReference>
<dbReference type="EMBL" id="FOGC01000005">
    <property type="protein sequence ID" value="SEQ69249.1"/>
    <property type="molecule type" value="Genomic_DNA"/>
</dbReference>
<dbReference type="FunFam" id="3.30.60.20:FF:000017">
    <property type="entry name" value="Thymidine kinase"/>
    <property type="match status" value="1"/>
</dbReference>
<keyword evidence="7 11" id="KW-0547">Nucleotide-binding</keyword>
<dbReference type="AlphaFoldDB" id="A0A1H9I3T5"/>
<proteinExistence type="inferred from homology"/>
<evidence type="ECO:0000256" key="7">
    <source>
        <dbReference type="ARBA" id="ARBA00022741"/>
    </source>
</evidence>
<dbReference type="HAMAP" id="MF_00124">
    <property type="entry name" value="Thymidine_kinase"/>
    <property type="match status" value="1"/>
</dbReference>
<dbReference type="EC" id="2.7.1.21" evidence="2 11"/>
<evidence type="ECO:0000256" key="11">
    <source>
        <dbReference type="HAMAP-Rule" id="MF_00124"/>
    </source>
</evidence>
<evidence type="ECO:0000256" key="9">
    <source>
        <dbReference type="ARBA" id="ARBA00022833"/>
    </source>
</evidence>
<feature type="binding site" evidence="11">
    <location>
        <position position="182"/>
    </location>
    <ligand>
        <name>Zn(2+)</name>
        <dbReference type="ChEBI" id="CHEBI:29105"/>
    </ligand>
</feature>
<accession>A0A1H9I3T5</accession>
<dbReference type="GO" id="GO:0046104">
    <property type="term" value="P:thymidine metabolic process"/>
    <property type="evidence" value="ECO:0007669"/>
    <property type="project" value="TreeGrafter"/>
</dbReference>
<dbReference type="Proteomes" id="UP000242515">
    <property type="component" value="Unassembled WGS sequence"/>
</dbReference>
<evidence type="ECO:0000313" key="15">
    <source>
        <dbReference type="Proteomes" id="UP000242515"/>
    </source>
</evidence>
<evidence type="ECO:0000256" key="5">
    <source>
        <dbReference type="ARBA" id="ARBA00022679"/>
    </source>
</evidence>
<feature type="binding site" evidence="11">
    <location>
        <position position="219"/>
    </location>
    <ligand>
        <name>Zn(2+)</name>
        <dbReference type="ChEBI" id="CHEBI:29105"/>
    </ligand>
</feature>
<gene>
    <name evidence="11" type="primary">tdk</name>
    <name evidence="14" type="ORF">SAMN05216522_105198</name>
</gene>
<organism evidence="14 15">
    <name type="scientific">Rosenbergiella nectarea</name>
    <dbReference type="NCBI Taxonomy" id="988801"/>
    <lineage>
        <taxon>Bacteria</taxon>
        <taxon>Pseudomonadati</taxon>
        <taxon>Pseudomonadota</taxon>
        <taxon>Gammaproteobacteria</taxon>
        <taxon>Enterobacterales</taxon>
        <taxon>Erwiniaceae</taxon>
        <taxon>Rosenbergiella</taxon>
    </lineage>
</organism>
<dbReference type="SUPFAM" id="SSF52540">
    <property type="entry name" value="P-loop containing nucleoside triphosphate hydrolases"/>
    <property type="match status" value="1"/>
</dbReference>
<sequence>MQLVPDATAFISLADLANVSLDGDGMITLSIIDEKYFVAQLYFYYSAMNAGKSTSLLQSSYNYHERGMHTLIFTAEIDDRYGKGRVASRIGLSSSAELFSQHTDLFREIKHANDAQELHCILLDESQFLTREQVKQLTYVTDHLNIPVLCYGLRTDFRGELFEGSLYLLAWADKLIELKTVCHCGRKANMVLRLDAEGRPFHDGAQVVIGGNDKYISVCRKHYWQAIEQDCQHAIFGQGAKNSSDR</sequence>
<protein>
    <recommendedName>
        <fullName evidence="2 11">Thymidine kinase</fullName>
        <ecNumber evidence="2 11">2.7.1.21</ecNumber>
    </recommendedName>
</protein>
<evidence type="ECO:0000256" key="8">
    <source>
        <dbReference type="ARBA" id="ARBA00022777"/>
    </source>
</evidence>
<keyword evidence="6 11" id="KW-0479">Metal-binding</keyword>
<feature type="active site" description="Proton acceptor" evidence="11">
    <location>
        <position position="125"/>
    </location>
</feature>
<feature type="binding site" evidence="11">
    <location>
        <position position="222"/>
    </location>
    <ligand>
        <name>Zn(2+)</name>
        <dbReference type="ChEBI" id="CHEBI:29105"/>
    </ligand>
</feature>
<dbReference type="GO" id="GO:0005524">
    <property type="term" value="F:ATP binding"/>
    <property type="evidence" value="ECO:0007669"/>
    <property type="project" value="UniProtKB-UniRule"/>
</dbReference>
<dbReference type="Pfam" id="PF00265">
    <property type="entry name" value="TK"/>
    <property type="match status" value="1"/>
</dbReference>
<dbReference type="FunFam" id="3.40.50.300:FF:000323">
    <property type="entry name" value="Thymidine kinase"/>
    <property type="match status" value="1"/>
</dbReference>
<feature type="binding site" evidence="11">
    <location>
        <position position="184"/>
    </location>
    <ligand>
        <name>Zn(2+)</name>
        <dbReference type="ChEBI" id="CHEBI:29105"/>
    </ligand>
</feature>
<comment type="similarity">
    <text evidence="1 11 13">Belongs to the thymidine kinase family.</text>
</comment>
<keyword evidence="10 11" id="KW-0067">ATP-binding</keyword>
<evidence type="ECO:0000256" key="12">
    <source>
        <dbReference type="RuleBase" id="RU000544"/>
    </source>
</evidence>
<dbReference type="InterPro" id="IPR001267">
    <property type="entry name" value="Thymidine_kinase"/>
</dbReference>
<comment type="catalytic activity">
    <reaction evidence="11 12">
        <text>thymidine + ATP = dTMP + ADP + H(+)</text>
        <dbReference type="Rhea" id="RHEA:19129"/>
        <dbReference type="ChEBI" id="CHEBI:15378"/>
        <dbReference type="ChEBI" id="CHEBI:17748"/>
        <dbReference type="ChEBI" id="CHEBI:30616"/>
        <dbReference type="ChEBI" id="CHEBI:63528"/>
        <dbReference type="ChEBI" id="CHEBI:456216"/>
        <dbReference type="EC" id="2.7.1.21"/>
    </reaction>
</comment>
<dbReference type="PANTHER" id="PTHR11441">
    <property type="entry name" value="THYMIDINE KINASE"/>
    <property type="match status" value="1"/>
</dbReference>
<evidence type="ECO:0000256" key="2">
    <source>
        <dbReference type="ARBA" id="ARBA00012118"/>
    </source>
</evidence>
<dbReference type="GO" id="GO:0005829">
    <property type="term" value="C:cytosol"/>
    <property type="evidence" value="ECO:0007669"/>
    <property type="project" value="TreeGrafter"/>
</dbReference>
<dbReference type="PROSITE" id="PS00603">
    <property type="entry name" value="TK_CELLULAR_TYPE"/>
    <property type="match status" value="1"/>
</dbReference>
<keyword evidence="3 11" id="KW-0963">Cytoplasm</keyword>
<evidence type="ECO:0000256" key="4">
    <source>
        <dbReference type="ARBA" id="ARBA00022634"/>
    </source>
</evidence>
<keyword evidence="15" id="KW-1185">Reference proteome</keyword>
<dbReference type="PANTHER" id="PTHR11441:SF0">
    <property type="entry name" value="THYMIDINE KINASE, CYTOSOLIC"/>
    <property type="match status" value="1"/>
</dbReference>
<dbReference type="InterPro" id="IPR027417">
    <property type="entry name" value="P-loop_NTPase"/>
</dbReference>
<feature type="binding site" evidence="11">
    <location>
        <begin position="46"/>
        <end position="53"/>
    </location>
    <ligand>
        <name>ATP</name>
        <dbReference type="ChEBI" id="CHEBI:30616"/>
    </ligand>
</feature>
<dbReference type="STRING" id="988801.SAMN05216522_105198"/>
<reference evidence="15" key="1">
    <citation type="submission" date="2016-10" db="EMBL/GenBank/DDBJ databases">
        <authorList>
            <person name="Varghese N."/>
            <person name="Submissions S."/>
        </authorList>
    </citation>
    <scope>NUCLEOTIDE SEQUENCE [LARGE SCALE GENOMIC DNA]</scope>
    <source>
        <strain evidence="15">8N4</strain>
    </source>
</reference>
<keyword evidence="5 11" id="KW-0808">Transferase</keyword>
<keyword evidence="8 11" id="KW-0418">Kinase</keyword>
<name>A0A1H9I3T5_9GAMM</name>
<evidence type="ECO:0000313" key="14">
    <source>
        <dbReference type="EMBL" id="SEQ69249.1"/>
    </source>
</evidence>
<dbReference type="Gene3D" id="3.30.60.20">
    <property type="match status" value="1"/>
</dbReference>
<evidence type="ECO:0000256" key="10">
    <source>
        <dbReference type="ARBA" id="ARBA00022840"/>
    </source>
</evidence>
<comment type="subunit">
    <text evidence="11">Homotetramer.</text>
</comment>
<dbReference type="GO" id="GO:0008270">
    <property type="term" value="F:zinc ion binding"/>
    <property type="evidence" value="ECO:0007669"/>
    <property type="project" value="UniProtKB-UniRule"/>
</dbReference>
<comment type="subcellular location">
    <subcellularLocation>
        <location evidence="11">Cytoplasm</location>
    </subcellularLocation>
</comment>
<evidence type="ECO:0000256" key="3">
    <source>
        <dbReference type="ARBA" id="ARBA00022490"/>
    </source>
</evidence>
<dbReference type="NCBIfam" id="NF003300">
    <property type="entry name" value="PRK04296.1-5"/>
    <property type="match status" value="1"/>
</dbReference>
<keyword evidence="9 11" id="KW-0862">Zinc</keyword>
<evidence type="ECO:0000256" key="6">
    <source>
        <dbReference type="ARBA" id="ARBA00022723"/>
    </source>
</evidence>
<feature type="binding site" evidence="11">
    <location>
        <begin position="124"/>
        <end position="127"/>
    </location>
    <ligand>
        <name>ATP</name>
        <dbReference type="ChEBI" id="CHEBI:30616"/>
    </ligand>
</feature>
<evidence type="ECO:0000256" key="13">
    <source>
        <dbReference type="RuleBase" id="RU004165"/>
    </source>
</evidence>
<dbReference type="GO" id="GO:0004797">
    <property type="term" value="F:thymidine kinase activity"/>
    <property type="evidence" value="ECO:0007669"/>
    <property type="project" value="UniProtKB-UniRule"/>
</dbReference>